<name>A0A2K4MS11_9NEIS</name>
<dbReference type="Proteomes" id="UP000236416">
    <property type="component" value="Unassembled WGS sequence"/>
</dbReference>
<dbReference type="EMBL" id="PPTF01000015">
    <property type="protein sequence ID" value="POA99886.1"/>
    <property type="molecule type" value="Genomic_DNA"/>
</dbReference>
<evidence type="ECO:0000313" key="3">
    <source>
        <dbReference type="Proteomes" id="UP000236416"/>
    </source>
</evidence>
<organism evidence="2 3">
    <name type="scientific">Chromobacterium sinusclupearum</name>
    <dbReference type="NCBI Taxonomy" id="2077146"/>
    <lineage>
        <taxon>Bacteria</taxon>
        <taxon>Pseudomonadati</taxon>
        <taxon>Pseudomonadota</taxon>
        <taxon>Betaproteobacteria</taxon>
        <taxon>Neisseriales</taxon>
        <taxon>Chromobacteriaceae</taxon>
        <taxon>Chromobacterium</taxon>
    </lineage>
</organism>
<evidence type="ECO:0000256" key="1">
    <source>
        <dbReference type="SAM" id="MobiDB-lite"/>
    </source>
</evidence>
<feature type="region of interest" description="Disordered" evidence="1">
    <location>
        <begin position="296"/>
        <end position="332"/>
    </location>
</feature>
<dbReference type="RefSeq" id="WP_103317671.1">
    <property type="nucleotide sequence ID" value="NZ_PPTF01000015.1"/>
</dbReference>
<dbReference type="AlphaFoldDB" id="A0A2K4MS11"/>
<feature type="region of interest" description="Disordered" evidence="1">
    <location>
        <begin position="257"/>
        <end position="278"/>
    </location>
</feature>
<sequence>MTESPKANEPDWSGLNLPVLTEVVDEQAVPTLAEEAGIDVPEFDFSSELDLLEHELTEDPPGAGGVALEIPELTLEDLLAGEELAVEPASPMLDFSSLPSLELTDASASPDEHTALDFVLEPREPAATTPGLEAFVEAADLQPESLPDLPPVAQDNVPLPELAPADQSPASEDLSWDDVAAAAAQLPADESGVAELHEALAAEPVPELAPANQSAAGEDLSWNDVAAAAAQLPADESSVAELQEALLAEPAPKLQAEATQASLASPAEPGAPQDDAAQPFVSIPLDSLPSGVLGGGIGREPAPETGLEWLNDLPKPEGQPASETAPEAPSLQDVLQEAERVLAEERAQLAAQADSSADENAGSSVSEGLPAIPDSLEAAEAVAALANEQDALEAVGEEIEPAQATPSEALEMDASVAEAMPELEESLIEAPIPELLEVSDVVSEPGLADQDGESALGEQLDEAMALPELPSAVEASPDVQAAKDEPLVVADEAASEALAYDAVALPELPVVTEVALDEADLPAAPVAIVEEAPVGEAAALPESPVNAQPATEALPVDAMEGLGEEGVALAEEAAAAASLTPLVEQVPLPELASEALEAGAESVAESQSENAALSDISPAEAEALPELAIDQPLVEPEAVIDFGQADDASAAAIQTLYEPVPELAPTDAMAGQFAAEPETRIEAVDAQAAGAAPEQALTESMAGELAAFAEPQLETEVANDLDAAAVSMLYEGVPQPAPLEDEDMPALSGLLERGQEQAAAEASIAEAAALPVSVVSVAAMASAAAAGRPLPPPLDEQALFESLYEQMLPRMKVELSLWLQDAIEVQAKQMLSGMMHQLKEDYEMLFSDALKESLREALHHAGSAGKDEEQP</sequence>
<proteinExistence type="predicted"/>
<feature type="region of interest" description="Disordered" evidence="1">
    <location>
        <begin position="142"/>
        <end position="178"/>
    </location>
</feature>
<gene>
    <name evidence="2" type="ORF">C2134_03860</name>
</gene>
<comment type="caution">
    <text evidence="2">The sequence shown here is derived from an EMBL/GenBank/DDBJ whole genome shotgun (WGS) entry which is preliminary data.</text>
</comment>
<evidence type="ECO:0000313" key="2">
    <source>
        <dbReference type="EMBL" id="POA99886.1"/>
    </source>
</evidence>
<keyword evidence="3" id="KW-1185">Reference proteome</keyword>
<protein>
    <submittedName>
        <fullName evidence="2">Uncharacterized protein</fullName>
    </submittedName>
</protein>
<feature type="region of interest" description="Disordered" evidence="1">
    <location>
        <begin position="347"/>
        <end position="369"/>
    </location>
</feature>
<accession>A0A2K4MS11</accession>
<reference evidence="2 3" key="1">
    <citation type="submission" date="2018-01" db="EMBL/GenBank/DDBJ databases">
        <title>Genomic Sequence of Chromobacterium MWU13-2610 from wild cranberry bogs within the Cape Cod National Seashore.</title>
        <authorList>
            <person name="O'Hara-Hanley K."/>
            <person name="Soby S."/>
            <person name="Harrison A."/>
        </authorList>
    </citation>
    <scope>NUCLEOTIDE SEQUENCE [LARGE SCALE GENOMIC DNA]</scope>
    <source>
        <strain evidence="2 3">MWU13-2610</strain>
    </source>
</reference>